<keyword evidence="6" id="KW-0175">Coiled coil</keyword>
<feature type="coiled-coil region" evidence="6">
    <location>
        <begin position="220"/>
        <end position="286"/>
    </location>
</feature>
<dbReference type="SUPFAM" id="SSF55874">
    <property type="entry name" value="ATPase domain of HSP90 chaperone/DNA topoisomerase II/histidine kinase"/>
    <property type="match status" value="1"/>
</dbReference>
<comment type="catalytic activity">
    <reaction evidence="1">
        <text>ATP + protein L-histidine = ADP + protein N-phospho-L-histidine.</text>
        <dbReference type="EC" id="2.7.13.3"/>
    </reaction>
</comment>
<dbReference type="SUPFAM" id="SSF47384">
    <property type="entry name" value="Homodimeric domain of signal transducing histidine kinase"/>
    <property type="match status" value="1"/>
</dbReference>
<feature type="transmembrane region" description="Helical" evidence="7">
    <location>
        <begin position="153"/>
        <end position="175"/>
    </location>
</feature>
<evidence type="ECO:0000256" key="7">
    <source>
        <dbReference type="SAM" id="Phobius"/>
    </source>
</evidence>
<dbReference type="EC" id="2.7.13.3" evidence="2"/>
<dbReference type="SMART" id="SM00388">
    <property type="entry name" value="HisKA"/>
    <property type="match status" value="1"/>
</dbReference>
<evidence type="ECO:0000259" key="8">
    <source>
        <dbReference type="PROSITE" id="PS50109"/>
    </source>
</evidence>
<dbReference type="PROSITE" id="PS50109">
    <property type="entry name" value="HIS_KIN"/>
    <property type="match status" value="1"/>
</dbReference>
<feature type="domain" description="HAMP" evidence="9">
    <location>
        <begin position="173"/>
        <end position="225"/>
    </location>
</feature>
<dbReference type="CDD" id="cd06225">
    <property type="entry name" value="HAMP"/>
    <property type="match status" value="1"/>
</dbReference>
<evidence type="ECO:0000256" key="5">
    <source>
        <dbReference type="ARBA" id="ARBA00022777"/>
    </source>
</evidence>
<dbReference type="EMBL" id="UOFY01000012">
    <property type="protein sequence ID" value="VAX07074.1"/>
    <property type="molecule type" value="Genomic_DNA"/>
</dbReference>
<sequence>MSFRFKTILGIAAIEAVLLFILIWNSLLFLRASNEEELIKRANTTATLFATTTKNAVLSTDVASLDEFVHEVIKNPDIVYARVIDSKGVLAQAGQKDVLERSFVADHQFDTVDDGIYDDVAIIEEGGVKFGRVELGISIASIQNVLLKAREQISLIAIIEMALTALFSLALGTVLTRRILTLKQVSENVATGDLSSRVLVKGKDEIAVVGNAFNIMLDKLNQSATIQQQYQDQLEALNNNLEARVDRRTAELQSSNIALNKMMSELKVEKEEQRNLLEKLRQTQGQLLQSEKMASLGQLAAGVAHEINNPLGFVSSNITTLKRYVADLMKLLNVYEESESATNKSELHDSLLILKEEIGLDFIREDIQSLITESLDGTDRVKRIVKNLREFSHLDEADWQWVDIHDGLNSTLNIVNNEIKYKVEVIKEYGDLPRVECLASELNQVFLNLLVNAAQAIEDHGTITIHTAIEDNDHVRIVIADTGMGISEENITRIFDPFYTSKPVGTGTGLGLSFSYSIIQRHHGRIDVDSTEGEGTKFIIILPVSGQDKAAEV</sequence>
<protein>
    <recommendedName>
        <fullName evidence="2">histidine kinase</fullName>
        <ecNumber evidence="2">2.7.13.3</ecNumber>
    </recommendedName>
</protein>
<evidence type="ECO:0000259" key="9">
    <source>
        <dbReference type="PROSITE" id="PS50885"/>
    </source>
</evidence>
<evidence type="ECO:0000256" key="4">
    <source>
        <dbReference type="ARBA" id="ARBA00022679"/>
    </source>
</evidence>
<reference evidence="10" key="1">
    <citation type="submission" date="2018-06" db="EMBL/GenBank/DDBJ databases">
        <authorList>
            <person name="Zhirakovskaya E."/>
        </authorList>
    </citation>
    <scope>NUCLEOTIDE SEQUENCE</scope>
</reference>
<dbReference type="Gene3D" id="3.30.565.10">
    <property type="entry name" value="Histidine kinase-like ATPase, C-terminal domain"/>
    <property type="match status" value="1"/>
</dbReference>
<keyword evidence="7" id="KW-1133">Transmembrane helix</keyword>
<dbReference type="InterPro" id="IPR003660">
    <property type="entry name" value="HAMP_dom"/>
</dbReference>
<dbReference type="GO" id="GO:0000155">
    <property type="term" value="F:phosphorelay sensor kinase activity"/>
    <property type="evidence" value="ECO:0007669"/>
    <property type="project" value="InterPro"/>
</dbReference>
<dbReference type="InterPro" id="IPR036890">
    <property type="entry name" value="HATPase_C_sf"/>
</dbReference>
<keyword evidence="5 10" id="KW-0418">Kinase</keyword>
<evidence type="ECO:0000256" key="3">
    <source>
        <dbReference type="ARBA" id="ARBA00022553"/>
    </source>
</evidence>
<dbReference type="InterPro" id="IPR004358">
    <property type="entry name" value="Sig_transdc_His_kin-like_C"/>
</dbReference>
<dbReference type="SUPFAM" id="SSF158472">
    <property type="entry name" value="HAMP domain-like"/>
    <property type="match status" value="1"/>
</dbReference>
<dbReference type="InterPro" id="IPR003661">
    <property type="entry name" value="HisK_dim/P_dom"/>
</dbReference>
<dbReference type="PROSITE" id="PS50885">
    <property type="entry name" value="HAMP"/>
    <property type="match status" value="1"/>
</dbReference>
<dbReference type="InterPro" id="IPR003594">
    <property type="entry name" value="HATPase_dom"/>
</dbReference>
<proteinExistence type="predicted"/>
<dbReference type="CDD" id="cd00082">
    <property type="entry name" value="HisKA"/>
    <property type="match status" value="1"/>
</dbReference>
<dbReference type="PANTHER" id="PTHR43065">
    <property type="entry name" value="SENSOR HISTIDINE KINASE"/>
    <property type="match status" value="1"/>
</dbReference>
<dbReference type="PANTHER" id="PTHR43065:SF50">
    <property type="entry name" value="HISTIDINE KINASE"/>
    <property type="match status" value="1"/>
</dbReference>
<evidence type="ECO:0000313" key="10">
    <source>
        <dbReference type="EMBL" id="VAX07074.1"/>
    </source>
</evidence>
<gene>
    <name evidence="10" type="ORF">MNBD_GAMMA25-781</name>
</gene>
<dbReference type="SMART" id="SM00304">
    <property type="entry name" value="HAMP"/>
    <property type="match status" value="1"/>
</dbReference>
<dbReference type="AlphaFoldDB" id="A0A3B1B4X9"/>
<feature type="transmembrane region" description="Helical" evidence="7">
    <location>
        <begin position="6"/>
        <end position="30"/>
    </location>
</feature>
<dbReference type="Pfam" id="PF02518">
    <property type="entry name" value="HATPase_c"/>
    <property type="match status" value="1"/>
</dbReference>
<evidence type="ECO:0000256" key="6">
    <source>
        <dbReference type="SAM" id="Coils"/>
    </source>
</evidence>
<dbReference type="GO" id="GO:0016020">
    <property type="term" value="C:membrane"/>
    <property type="evidence" value="ECO:0007669"/>
    <property type="project" value="InterPro"/>
</dbReference>
<name>A0A3B1B4X9_9ZZZZ</name>
<dbReference type="PRINTS" id="PR00344">
    <property type="entry name" value="BCTRLSENSOR"/>
</dbReference>
<dbReference type="Gene3D" id="1.10.287.130">
    <property type="match status" value="1"/>
</dbReference>
<dbReference type="Pfam" id="PF00672">
    <property type="entry name" value="HAMP"/>
    <property type="match status" value="1"/>
</dbReference>
<dbReference type="SMART" id="SM00387">
    <property type="entry name" value="HATPase_c"/>
    <property type="match status" value="1"/>
</dbReference>
<dbReference type="InterPro" id="IPR005467">
    <property type="entry name" value="His_kinase_dom"/>
</dbReference>
<keyword evidence="7" id="KW-0472">Membrane</keyword>
<keyword evidence="7" id="KW-0812">Transmembrane</keyword>
<dbReference type="Gene3D" id="6.10.340.10">
    <property type="match status" value="1"/>
</dbReference>
<keyword evidence="4" id="KW-0808">Transferase</keyword>
<dbReference type="InterPro" id="IPR036097">
    <property type="entry name" value="HisK_dim/P_sf"/>
</dbReference>
<keyword evidence="3" id="KW-0597">Phosphoprotein</keyword>
<accession>A0A3B1B4X9</accession>
<evidence type="ECO:0000256" key="1">
    <source>
        <dbReference type="ARBA" id="ARBA00000085"/>
    </source>
</evidence>
<feature type="domain" description="Histidine kinase" evidence="8">
    <location>
        <begin position="302"/>
        <end position="546"/>
    </location>
</feature>
<evidence type="ECO:0000256" key="2">
    <source>
        <dbReference type="ARBA" id="ARBA00012438"/>
    </source>
</evidence>
<organism evidence="10">
    <name type="scientific">hydrothermal vent metagenome</name>
    <dbReference type="NCBI Taxonomy" id="652676"/>
    <lineage>
        <taxon>unclassified sequences</taxon>
        <taxon>metagenomes</taxon>
        <taxon>ecological metagenomes</taxon>
    </lineage>
</organism>